<protein>
    <submittedName>
        <fullName evidence="1">Uncharacterized protein</fullName>
    </submittedName>
</protein>
<keyword evidence="2" id="KW-1185">Reference proteome</keyword>
<proteinExistence type="predicted"/>
<accession>A0ACB8DEF8</accession>
<evidence type="ECO:0000313" key="2">
    <source>
        <dbReference type="Proteomes" id="UP000821865"/>
    </source>
</evidence>
<name>A0ACB8DEF8_DERSI</name>
<dbReference type="EMBL" id="CM023471">
    <property type="protein sequence ID" value="KAH7966459.1"/>
    <property type="molecule type" value="Genomic_DNA"/>
</dbReference>
<reference evidence="1" key="1">
    <citation type="submission" date="2020-05" db="EMBL/GenBank/DDBJ databases">
        <title>Large-scale comparative analyses of tick genomes elucidate their genetic diversity and vector capacities.</title>
        <authorList>
            <person name="Jia N."/>
            <person name="Wang J."/>
            <person name="Shi W."/>
            <person name="Du L."/>
            <person name="Sun Y."/>
            <person name="Zhan W."/>
            <person name="Jiang J."/>
            <person name="Wang Q."/>
            <person name="Zhang B."/>
            <person name="Ji P."/>
            <person name="Sakyi L.B."/>
            <person name="Cui X."/>
            <person name="Yuan T."/>
            <person name="Jiang B."/>
            <person name="Yang W."/>
            <person name="Lam T.T.-Y."/>
            <person name="Chang Q."/>
            <person name="Ding S."/>
            <person name="Wang X."/>
            <person name="Zhu J."/>
            <person name="Ruan X."/>
            <person name="Zhao L."/>
            <person name="Wei J."/>
            <person name="Que T."/>
            <person name="Du C."/>
            <person name="Cheng J."/>
            <person name="Dai P."/>
            <person name="Han X."/>
            <person name="Huang E."/>
            <person name="Gao Y."/>
            <person name="Liu J."/>
            <person name="Shao H."/>
            <person name="Ye R."/>
            <person name="Li L."/>
            <person name="Wei W."/>
            <person name="Wang X."/>
            <person name="Wang C."/>
            <person name="Yang T."/>
            <person name="Huo Q."/>
            <person name="Li W."/>
            <person name="Guo W."/>
            <person name="Chen H."/>
            <person name="Zhou L."/>
            <person name="Ni X."/>
            <person name="Tian J."/>
            <person name="Zhou Y."/>
            <person name="Sheng Y."/>
            <person name="Liu T."/>
            <person name="Pan Y."/>
            <person name="Xia L."/>
            <person name="Li J."/>
            <person name="Zhao F."/>
            <person name="Cao W."/>
        </authorList>
    </citation>
    <scope>NUCLEOTIDE SEQUENCE</scope>
    <source>
        <strain evidence="1">Dsil-2018</strain>
    </source>
</reference>
<sequence length="144" mass="15424">MLTQAHSSDARGNAAELEVFLGGRSLPAAALVVSVVASVATAIILVGFVGHYYAYGFHVAWCMAGIPVASAVAAIILVPLLYDLRVASIFQGGFRAVVWADVIQASVMFFSPLLIIGKVAYDSRRVHPPLRPLSDFNVTEYAFR</sequence>
<dbReference type="Proteomes" id="UP000821865">
    <property type="component" value="Chromosome 2"/>
</dbReference>
<organism evidence="1 2">
    <name type="scientific">Dermacentor silvarum</name>
    <name type="common">Tick</name>
    <dbReference type="NCBI Taxonomy" id="543639"/>
    <lineage>
        <taxon>Eukaryota</taxon>
        <taxon>Metazoa</taxon>
        <taxon>Ecdysozoa</taxon>
        <taxon>Arthropoda</taxon>
        <taxon>Chelicerata</taxon>
        <taxon>Arachnida</taxon>
        <taxon>Acari</taxon>
        <taxon>Parasitiformes</taxon>
        <taxon>Ixodida</taxon>
        <taxon>Ixodoidea</taxon>
        <taxon>Ixodidae</taxon>
        <taxon>Rhipicephalinae</taxon>
        <taxon>Dermacentor</taxon>
    </lineage>
</organism>
<gene>
    <name evidence="1" type="ORF">HPB49_016519</name>
</gene>
<evidence type="ECO:0000313" key="1">
    <source>
        <dbReference type="EMBL" id="KAH7966459.1"/>
    </source>
</evidence>
<comment type="caution">
    <text evidence="1">The sequence shown here is derived from an EMBL/GenBank/DDBJ whole genome shotgun (WGS) entry which is preliminary data.</text>
</comment>